<dbReference type="Pfam" id="PF01255">
    <property type="entry name" value="Prenyltransf"/>
    <property type="match status" value="1"/>
</dbReference>
<dbReference type="STRING" id="331678.Cphamn1_0435"/>
<dbReference type="OrthoDB" id="4191603at2"/>
<dbReference type="EMBL" id="CP001101">
    <property type="protein sequence ID" value="ACE03399.1"/>
    <property type="molecule type" value="Genomic_DNA"/>
</dbReference>
<comment type="cofactor">
    <cofactor evidence="2">
        <name>Mg(2+)</name>
        <dbReference type="ChEBI" id="CHEBI:18420"/>
    </cofactor>
    <text evidence="2">Binds 2 magnesium ions per subunit.</text>
</comment>
<evidence type="ECO:0000256" key="1">
    <source>
        <dbReference type="ARBA" id="ARBA00022679"/>
    </source>
</evidence>
<dbReference type="eggNOG" id="COG0020">
    <property type="taxonomic scope" value="Bacteria"/>
</dbReference>
<dbReference type="FunFam" id="3.40.1180.10:FF:000001">
    <property type="entry name" value="(2E,6E)-farnesyl-diphosphate-specific ditrans,polycis-undecaprenyl-diphosphate synthase"/>
    <property type="match status" value="1"/>
</dbReference>
<feature type="binding site" evidence="2">
    <location>
        <begin position="87"/>
        <end position="89"/>
    </location>
    <ligand>
        <name>substrate</name>
    </ligand>
</feature>
<organism evidence="3">
    <name type="scientific">Chlorobium phaeobacteroides (strain BS1)</name>
    <dbReference type="NCBI Taxonomy" id="331678"/>
    <lineage>
        <taxon>Bacteria</taxon>
        <taxon>Pseudomonadati</taxon>
        <taxon>Chlorobiota</taxon>
        <taxon>Chlorobiia</taxon>
        <taxon>Chlorobiales</taxon>
        <taxon>Chlorobiaceae</taxon>
        <taxon>Chlorobium/Pelodictyon group</taxon>
        <taxon>Chlorobium</taxon>
    </lineage>
</organism>
<gene>
    <name evidence="3" type="ordered locus">Cphamn1_0435</name>
</gene>
<dbReference type="Gene3D" id="3.40.1180.10">
    <property type="entry name" value="Decaprenyl diphosphate synthase-like"/>
    <property type="match status" value="1"/>
</dbReference>
<feature type="active site" description="Proton acceptor" evidence="2">
    <location>
        <position position="90"/>
    </location>
</feature>
<dbReference type="GO" id="GO:0005829">
    <property type="term" value="C:cytosol"/>
    <property type="evidence" value="ECO:0007669"/>
    <property type="project" value="TreeGrafter"/>
</dbReference>
<reference evidence="3" key="1">
    <citation type="submission" date="2008-06" db="EMBL/GenBank/DDBJ databases">
        <title>Complete sequence of Chlorobium phaeobacteroides BS1.</title>
        <authorList>
            <consortium name="US DOE Joint Genome Institute"/>
            <person name="Lucas S."/>
            <person name="Copeland A."/>
            <person name="Lapidus A."/>
            <person name="Glavina del Rio T."/>
            <person name="Dalin E."/>
            <person name="Tice H."/>
            <person name="Bruce D."/>
            <person name="Goodwin L."/>
            <person name="Pitluck S."/>
            <person name="Schmutz J."/>
            <person name="Larimer F."/>
            <person name="Land M."/>
            <person name="Hauser L."/>
            <person name="Kyrpides N."/>
            <person name="Ovchinnikova G."/>
            <person name="Li T."/>
            <person name="Liu Z."/>
            <person name="Zhao F."/>
            <person name="Overmann J."/>
            <person name="Bryant D.A."/>
            <person name="Richardson P."/>
        </authorList>
    </citation>
    <scope>NUCLEOTIDE SEQUENCE [LARGE SCALE GENOMIC DNA]</scope>
    <source>
        <strain evidence="3">BS1</strain>
    </source>
</reference>
<sequence>MDFSAAFTSRWFHPAIDPQDEQTRIELKAGCYLPEHVAIIMDGNGRWARQKGKTRIEGHAAGVEAVRDVVEACAQLGIGYLTLFTFSTENWKRPEKEISSLMQLLVKVLQKEARALFRNKVRIHVIGNIEQLPQKVKQTLKDTVELTKDNTGLTLCIALSYSGKWDILQACRAISREIAEGRISPDKIDEQLMDSFLSTRGIPEPELLIRTSGEFRISNFLLWQSAYSEIYFTNTYWPDFRRGQLYDAIRDFQKRERRFGQTSEQLQDKNALQSRL</sequence>
<dbReference type="NCBIfam" id="NF011405">
    <property type="entry name" value="PRK14830.1"/>
    <property type="match status" value="1"/>
</dbReference>
<dbReference type="PROSITE" id="PS01066">
    <property type="entry name" value="UPP_SYNTHASE"/>
    <property type="match status" value="1"/>
</dbReference>
<dbReference type="KEGG" id="cpb:Cphamn1_0435"/>
<dbReference type="InterPro" id="IPR001441">
    <property type="entry name" value="UPP_synth-like"/>
</dbReference>
<dbReference type="CDD" id="cd00475">
    <property type="entry name" value="Cis_IPPS"/>
    <property type="match status" value="1"/>
</dbReference>
<feature type="binding site" evidence="2">
    <location>
        <position position="59"/>
    </location>
    <ligand>
        <name>substrate</name>
    </ligand>
</feature>
<accession>B3EM21</accession>
<dbReference type="HAMAP" id="MF_01139">
    <property type="entry name" value="ISPT"/>
    <property type="match status" value="1"/>
</dbReference>
<dbReference type="GO" id="GO:0008834">
    <property type="term" value="F:ditrans,polycis-undecaprenyl-diphosphate synthase [(2E,6E)-farnesyl-diphosphate specific] activity"/>
    <property type="evidence" value="ECO:0007669"/>
    <property type="project" value="TreeGrafter"/>
</dbReference>
<dbReference type="PANTHER" id="PTHR10291:SF0">
    <property type="entry name" value="DEHYDRODOLICHYL DIPHOSPHATE SYNTHASE 2"/>
    <property type="match status" value="1"/>
</dbReference>
<comment type="function">
    <text evidence="2">Catalyzes the condensation of isopentenyl diphosphate (IPP) with allylic pyrophosphates generating different type of terpenoids.</text>
</comment>
<feature type="binding site" evidence="2">
    <location>
        <position position="91"/>
    </location>
    <ligand>
        <name>substrate</name>
    </ligand>
</feature>
<keyword evidence="1 2" id="KW-0808">Transferase</keyword>
<proteinExistence type="inferred from homology"/>
<comment type="similarity">
    <text evidence="2">Belongs to the UPP synthase family.</text>
</comment>
<feature type="binding site" evidence="2">
    <location>
        <begin position="43"/>
        <end position="46"/>
    </location>
    <ligand>
        <name>substrate</name>
    </ligand>
</feature>
<dbReference type="SUPFAM" id="SSF64005">
    <property type="entry name" value="Undecaprenyl diphosphate synthase"/>
    <property type="match status" value="1"/>
</dbReference>
<feature type="active site" evidence="2">
    <location>
        <position position="42"/>
    </location>
</feature>
<dbReference type="PANTHER" id="PTHR10291">
    <property type="entry name" value="DEHYDRODOLICHYL DIPHOSPHATE SYNTHASE FAMILY MEMBER"/>
    <property type="match status" value="1"/>
</dbReference>
<keyword evidence="2" id="KW-0479">Metal-binding</keyword>
<feature type="binding site" evidence="2">
    <location>
        <position position="229"/>
    </location>
    <ligand>
        <name>Mg(2+)</name>
        <dbReference type="ChEBI" id="CHEBI:18420"/>
    </ligand>
</feature>
<evidence type="ECO:0000313" key="3">
    <source>
        <dbReference type="EMBL" id="ACE03399.1"/>
    </source>
</evidence>
<dbReference type="EC" id="2.5.1.-" evidence="2"/>
<feature type="binding site" evidence="2">
    <location>
        <begin position="216"/>
        <end position="218"/>
    </location>
    <ligand>
        <name>substrate</name>
    </ligand>
</feature>
<protein>
    <recommendedName>
        <fullName evidence="2">Isoprenyl transferase</fullName>
        <ecNumber evidence="2">2.5.1.-</ecNumber>
    </recommendedName>
</protein>
<feature type="binding site" evidence="2">
    <location>
        <position position="42"/>
    </location>
    <ligand>
        <name>Mg(2+)</name>
        <dbReference type="ChEBI" id="CHEBI:18420"/>
    </ligand>
</feature>
<name>B3EM21_CHLPB</name>
<dbReference type="NCBIfam" id="TIGR00055">
    <property type="entry name" value="uppS"/>
    <property type="match status" value="1"/>
</dbReference>
<feature type="binding site" evidence="2">
    <location>
        <position position="93"/>
    </location>
    <ligand>
        <name>substrate</name>
    </ligand>
</feature>
<comment type="subunit">
    <text evidence="2">Homodimer.</text>
</comment>
<dbReference type="GO" id="GO:0016094">
    <property type="term" value="P:polyprenol biosynthetic process"/>
    <property type="evidence" value="ECO:0007669"/>
    <property type="project" value="TreeGrafter"/>
</dbReference>
<feature type="binding site" evidence="2">
    <location>
        <position position="47"/>
    </location>
    <ligand>
        <name>substrate</name>
    </ligand>
</feature>
<evidence type="ECO:0000256" key="2">
    <source>
        <dbReference type="HAMAP-Rule" id="MF_01139"/>
    </source>
</evidence>
<feature type="binding site" evidence="2">
    <location>
        <position position="55"/>
    </location>
    <ligand>
        <name>substrate</name>
    </ligand>
</feature>
<dbReference type="InterPro" id="IPR018520">
    <property type="entry name" value="UPP_synth-like_CS"/>
</dbReference>
<dbReference type="HOGENOM" id="CLU_038505_1_1_10"/>
<dbReference type="InterPro" id="IPR036424">
    <property type="entry name" value="UPP_synth-like_sf"/>
</dbReference>
<dbReference type="GO" id="GO:0000287">
    <property type="term" value="F:magnesium ion binding"/>
    <property type="evidence" value="ECO:0007669"/>
    <property type="project" value="UniProtKB-UniRule"/>
</dbReference>
<keyword evidence="2" id="KW-0460">Magnesium</keyword>
<dbReference type="AlphaFoldDB" id="B3EM21"/>
<feature type="binding site" evidence="2">
    <location>
        <position position="210"/>
    </location>
    <ligand>
        <name>substrate</name>
    </ligand>
</feature>